<dbReference type="AlphaFoldDB" id="A0A1I6H1Y3"/>
<keyword evidence="2" id="KW-1185">Reference proteome</keyword>
<dbReference type="Proteomes" id="UP000199534">
    <property type="component" value="Unassembled WGS sequence"/>
</dbReference>
<evidence type="ECO:0000313" key="1">
    <source>
        <dbReference type="EMBL" id="SFR48428.1"/>
    </source>
</evidence>
<reference evidence="1 2" key="1">
    <citation type="submission" date="2016-10" db="EMBL/GenBank/DDBJ databases">
        <authorList>
            <person name="de Groot N.N."/>
        </authorList>
    </citation>
    <scope>NUCLEOTIDE SEQUENCE [LARGE SCALE GENOMIC DNA]</scope>
    <source>
        <strain evidence="1 2">DSM 21019</strain>
    </source>
</reference>
<sequence>MKVALILPNNPSNAPYLNYYLEVIRKTGADYSLYYWDRTGKEAGKQVFSRIPKHRYPWNKFIDYLRFAKFIKRSLKAGNYTRVVVFTPQLAIFLQKFLTGSYRGEFMLDIRDFSVMMNHFPGRFKRCYQGADHIVISSPGFKEWLPPHKSLITGHNVGAELVQENMSRTGKDYPSPEKWPLVLTTIGQIKDYDSDHRFVAELCNNEAIQMNFIGSGPTLQALKDFAESRDCSNISFYGQYNKPDEEALLADTDFLNILISRTEFNKGASLLSNRLYLSALYRIPCLVNSETAQSELVAKYGLGIVIDQYCEVPEKIENFVRDFDASVFNTNCEVFLKDISGDIDHFQSAFADFLRSQP</sequence>
<dbReference type="SUPFAM" id="SSF53756">
    <property type="entry name" value="UDP-Glycosyltransferase/glycogen phosphorylase"/>
    <property type="match status" value="1"/>
</dbReference>
<dbReference type="RefSeq" id="WP_092982538.1">
    <property type="nucleotide sequence ID" value="NZ_FOYQ01000002.1"/>
</dbReference>
<name>A0A1I6H1Y3_9FLAO</name>
<dbReference type="Gene3D" id="3.40.50.2000">
    <property type="entry name" value="Glycogen Phosphorylase B"/>
    <property type="match status" value="1"/>
</dbReference>
<proteinExistence type="predicted"/>
<accession>A0A1I6H1Y3</accession>
<gene>
    <name evidence="1" type="ORF">SAMN04490243_2093</name>
</gene>
<organism evidence="1 2">
    <name type="scientific">Robiginitalea myxolifaciens</name>
    <dbReference type="NCBI Taxonomy" id="400055"/>
    <lineage>
        <taxon>Bacteria</taxon>
        <taxon>Pseudomonadati</taxon>
        <taxon>Bacteroidota</taxon>
        <taxon>Flavobacteriia</taxon>
        <taxon>Flavobacteriales</taxon>
        <taxon>Flavobacteriaceae</taxon>
        <taxon>Robiginitalea</taxon>
    </lineage>
</organism>
<dbReference type="OrthoDB" id="2052976at2"/>
<protein>
    <submittedName>
        <fullName evidence="1">Uncharacterized protein</fullName>
    </submittedName>
</protein>
<dbReference type="EMBL" id="FOYQ01000002">
    <property type="protein sequence ID" value="SFR48428.1"/>
    <property type="molecule type" value="Genomic_DNA"/>
</dbReference>
<evidence type="ECO:0000313" key="2">
    <source>
        <dbReference type="Proteomes" id="UP000199534"/>
    </source>
</evidence>
<dbReference type="STRING" id="400055.SAMN04490243_2093"/>